<dbReference type="Pfam" id="PF01341">
    <property type="entry name" value="Glyco_hydro_6"/>
    <property type="match status" value="1"/>
</dbReference>
<dbReference type="GO" id="GO:0016787">
    <property type="term" value="F:hydrolase activity"/>
    <property type="evidence" value="ECO:0007669"/>
    <property type="project" value="UniProtKB-KW"/>
</dbReference>
<evidence type="ECO:0000256" key="8">
    <source>
        <dbReference type="PROSITE-ProRule" id="PRU10056"/>
    </source>
</evidence>
<feature type="chain" id="PRO_5044975479" description="Glucanase" evidence="9">
    <location>
        <begin position="35"/>
        <end position="886"/>
    </location>
</feature>
<proteinExistence type="inferred from homology"/>
<dbReference type="Gene3D" id="2.60.40.290">
    <property type="match status" value="1"/>
</dbReference>
<keyword evidence="5 9" id="KW-0119">Carbohydrate metabolism</keyword>
<comment type="caution">
    <text evidence="11">The sequence shown here is derived from an EMBL/GenBank/DDBJ whole genome shotgun (WGS) entry which is preliminary data.</text>
</comment>
<sequence>MGPHKSFWRRALAGTAVLFAAAVGLVVSPTSASAAVACEVTYTKAWEGGTGFGGNLTIRNTGDALTNWTLTFAFPGNQRVTNGWSAEWSQSGANVTARNMSYNGTQASGASWTLGFNGSFSGTNTNPTAFAINGVACNGGGNPQTPTLVVTPTSVTVPEGGSATYAVSLSSAPSGNVTVASAAGSGDTNITVSSGASLSFTTSNWQTPQTVTLAAAQDSDTTNGTRTINVTASGLASVAVTATEADDDTSQGTQSLVVSSTAVTVPEGGTASYTVRLAIAPTGNVTVTNTAGSGDTNITVSSGASLTFTTSNWQTPQTVTLAAAQDTDTTNGTRPITVASSGLTSVAVTATEADDDTSQGTQSLTVSSTAVTVPEGGTASYTVRLAIAPTASVTVTNTAGSGDTNITVSSGASLTFTTSNWQTPQTVTLAAAQDSDSTNGTRPITVASSGLTSVTVTATESDDDGVTNPTRVDNPYVGATGYVNPDWSAKAAAEPGGTRVSNTSTGVWIDRIAAIAGSSDAMGVRAHLDEAVRQDAANGSSALTIQFVIYNLPNRDCSALASNGELKIAENGLNRYKTEYIDPITSIMADSAYRNLRIIAIVEIDSLPNLVTNTNIAACAEAQSSGAYVQGVQYALNKLYAVPNVYNYVDAAHHGWLGWDTNFGPSAELFASTVRGTTAGFSSVTGFITNTANYSSLQEPYFTVGGSVNGQQIRQSRWVDWNQYIDELSFAQAFRTRLVSQGFSSNIGMLIDTSRNGWGGSARPTGPSTSTDLNTFVNASKVDRRAHAGNWCNQSGAGMGERPRANPATGIDAYVWIKPPGESDGSSTEIPNNQGKGFDRMCDPSYGGNERNGNNPTGALGDAPISGAWFSAQFRQLMQNAYPALS</sequence>
<organism evidence="11 12">
    <name type="scientific">Sphaerisporangium aureirubrum</name>
    <dbReference type="NCBI Taxonomy" id="1544736"/>
    <lineage>
        <taxon>Bacteria</taxon>
        <taxon>Bacillati</taxon>
        <taxon>Actinomycetota</taxon>
        <taxon>Actinomycetes</taxon>
        <taxon>Streptosporangiales</taxon>
        <taxon>Streptosporangiaceae</taxon>
        <taxon>Sphaerisporangium</taxon>
    </lineage>
</organism>
<reference evidence="12" key="1">
    <citation type="journal article" date="2019" name="Int. J. Syst. Evol. Microbiol.">
        <title>The Global Catalogue of Microorganisms (GCM) 10K type strain sequencing project: providing services to taxonomists for standard genome sequencing and annotation.</title>
        <authorList>
            <consortium name="The Broad Institute Genomics Platform"/>
            <consortium name="The Broad Institute Genome Sequencing Center for Infectious Disease"/>
            <person name="Wu L."/>
            <person name="Ma J."/>
        </authorList>
    </citation>
    <scope>NUCLEOTIDE SEQUENCE [LARGE SCALE GENOMIC DNA]</scope>
    <source>
        <strain evidence="12">JCM 30346</strain>
    </source>
</reference>
<keyword evidence="6 9" id="KW-0326">Glycosidase</keyword>
<evidence type="ECO:0000256" key="6">
    <source>
        <dbReference type="ARBA" id="ARBA00023295"/>
    </source>
</evidence>
<dbReference type="EMBL" id="JBHSRF010000040">
    <property type="protein sequence ID" value="MFC6084309.1"/>
    <property type="molecule type" value="Genomic_DNA"/>
</dbReference>
<feature type="active site" evidence="8">
    <location>
        <position position="556"/>
    </location>
</feature>
<dbReference type="PROSITE" id="PS00655">
    <property type="entry name" value="GLYCOSYL_HYDROL_F6_1"/>
    <property type="match status" value="1"/>
</dbReference>
<gene>
    <name evidence="11" type="ORF">ACFP1K_24335</name>
</gene>
<dbReference type="InterPro" id="IPR001919">
    <property type="entry name" value="CBD2"/>
</dbReference>
<evidence type="ECO:0000313" key="12">
    <source>
        <dbReference type="Proteomes" id="UP001596137"/>
    </source>
</evidence>
<name>A0ABW1NLP9_9ACTN</name>
<comment type="similarity">
    <text evidence="9">Belongs to the glycosyl hydrolase family 6.</text>
</comment>
<feature type="domain" description="CBM2" evidence="10">
    <location>
        <begin position="31"/>
        <end position="140"/>
    </location>
</feature>
<evidence type="ECO:0000256" key="9">
    <source>
        <dbReference type="RuleBase" id="RU361186"/>
    </source>
</evidence>
<keyword evidence="2 9" id="KW-0378">Hydrolase</keyword>
<dbReference type="InterPro" id="IPR012291">
    <property type="entry name" value="CBM2_carb-bd_dom_sf"/>
</dbReference>
<keyword evidence="4" id="KW-1015">Disulfide bond</keyword>
<dbReference type="InterPro" id="IPR016288">
    <property type="entry name" value="Beta_cellobiohydrolase"/>
</dbReference>
<dbReference type="PRINTS" id="PR00733">
    <property type="entry name" value="GLHYDRLASE6"/>
</dbReference>
<dbReference type="SUPFAM" id="SSF49384">
    <property type="entry name" value="Carbohydrate-binding domain"/>
    <property type="match status" value="1"/>
</dbReference>
<accession>A0ABW1NLP9</accession>
<dbReference type="PANTHER" id="PTHR34876">
    <property type="match status" value="1"/>
</dbReference>
<evidence type="ECO:0000259" key="10">
    <source>
        <dbReference type="PROSITE" id="PS51173"/>
    </source>
</evidence>
<feature type="signal peptide" evidence="9">
    <location>
        <begin position="1"/>
        <end position="34"/>
    </location>
</feature>
<evidence type="ECO:0000256" key="3">
    <source>
        <dbReference type="ARBA" id="ARBA00023001"/>
    </source>
</evidence>
<dbReference type="RefSeq" id="WP_380757222.1">
    <property type="nucleotide sequence ID" value="NZ_JBHSRF010000040.1"/>
</dbReference>
<keyword evidence="3 9" id="KW-0136">Cellulose degradation</keyword>
<dbReference type="Pfam" id="PF00553">
    <property type="entry name" value="CBM_2"/>
    <property type="match status" value="1"/>
</dbReference>
<dbReference type="InterPro" id="IPR008965">
    <property type="entry name" value="CBM2/CBM3_carb-bd_dom_sf"/>
</dbReference>
<evidence type="ECO:0000256" key="2">
    <source>
        <dbReference type="ARBA" id="ARBA00022801"/>
    </source>
</evidence>
<evidence type="ECO:0000313" key="11">
    <source>
        <dbReference type="EMBL" id="MFC6084309.1"/>
    </source>
</evidence>
<dbReference type="InterPro" id="IPR001524">
    <property type="entry name" value="Glyco_hydro_6_CS"/>
</dbReference>
<dbReference type="SMART" id="SM00637">
    <property type="entry name" value="CBD_II"/>
    <property type="match status" value="1"/>
</dbReference>
<keyword evidence="7 9" id="KW-0624">Polysaccharide degradation</keyword>
<dbReference type="EC" id="3.2.1.-" evidence="9"/>
<keyword evidence="12" id="KW-1185">Reference proteome</keyword>
<evidence type="ECO:0000256" key="1">
    <source>
        <dbReference type="ARBA" id="ARBA00022729"/>
    </source>
</evidence>
<dbReference type="InterPro" id="IPR036434">
    <property type="entry name" value="Beta_cellobiohydrolase_sf"/>
</dbReference>
<protein>
    <recommendedName>
        <fullName evidence="9">Glucanase</fullName>
        <ecNumber evidence="9">3.2.1.-</ecNumber>
    </recommendedName>
</protein>
<dbReference type="PANTHER" id="PTHR34876:SF4">
    <property type="entry name" value="1,4-BETA-D-GLUCAN CELLOBIOHYDROLASE C-RELATED"/>
    <property type="match status" value="1"/>
</dbReference>
<dbReference type="Proteomes" id="UP001596137">
    <property type="component" value="Unassembled WGS sequence"/>
</dbReference>
<dbReference type="Gene3D" id="3.20.20.40">
    <property type="entry name" value="1, 4-beta cellobiohydrolase"/>
    <property type="match status" value="1"/>
</dbReference>
<dbReference type="SUPFAM" id="SSF51989">
    <property type="entry name" value="Glycosyl hydrolases family 6, cellulases"/>
    <property type="match status" value="1"/>
</dbReference>
<evidence type="ECO:0000256" key="7">
    <source>
        <dbReference type="ARBA" id="ARBA00023326"/>
    </source>
</evidence>
<evidence type="ECO:0000256" key="4">
    <source>
        <dbReference type="ARBA" id="ARBA00023157"/>
    </source>
</evidence>
<dbReference type="PROSITE" id="PS51173">
    <property type="entry name" value="CBM2"/>
    <property type="match status" value="1"/>
</dbReference>
<keyword evidence="1 9" id="KW-0732">Signal</keyword>
<evidence type="ECO:0000256" key="5">
    <source>
        <dbReference type="ARBA" id="ARBA00023277"/>
    </source>
</evidence>